<name>A0A420XNF6_9ACTN</name>
<proteinExistence type="predicted"/>
<dbReference type="AlphaFoldDB" id="A0A420XNF6"/>
<dbReference type="Proteomes" id="UP000281955">
    <property type="component" value="Unassembled WGS sequence"/>
</dbReference>
<organism evidence="2 3">
    <name type="scientific">Motilibacter peucedani</name>
    <dbReference type="NCBI Taxonomy" id="598650"/>
    <lineage>
        <taxon>Bacteria</taxon>
        <taxon>Bacillati</taxon>
        <taxon>Actinomycetota</taxon>
        <taxon>Actinomycetes</taxon>
        <taxon>Motilibacterales</taxon>
        <taxon>Motilibacteraceae</taxon>
        <taxon>Motilibacter</taxon>
    </lineage>
</organism>
<feature type="transmembrane region" description="Helical" evidence="1">
    <location>
        <begin position="39"/>
        <end position="58"/>
    </location>
</feature>
<evidence type="ECO:0000313" key="3">
    <source>
        <dbReference type="Proteomes" id="UP000281955"/>
    </source>
</evidence>
<evidence type="ECO:0000256" key="1">
    <source>
        <dbReference type="SAM" id="Phobius"/>
    </source>
</evidence>
<dbReference type="EMBL" id="RBWV01000013">
    <property type="protein sequence ID" value="RKS72811.1"/>
    <property type="molecule type" value="Genomic_DNA"/>
</dbReference>
<gene>
    <name evidence="2" type="ORF">CLV35_3062</name>
</gene>
<keyword evidence="1" id="KW-0472">Membrane</keyword>
<evidence type="ECO:0000313" key="2">
    <source>
        <dbReference type="EMBL" id="RKS72811.1"/>
    </source>
</evidence>
<sequence>MFRPWSNVAIIAAALSVMALHLMDVRARARRGEQGWSRSHILGVASMACLLIASLVTLP</sequence>
<keyword evidence="1" id="KW-1133">Transmembrane helix</keyword>
<accession>A0A420XNF6</accession>
<reference evidence="2 3" key="1">
    <citation type="submission" date="2018-10" db="EMBL/GenBank/DDBJ databases">
        <title>Genomic Encyclopedia of Archaeal and Bacterial Type Strains, Phase II (KMG-II): from individual species to whole genera.</title>
        <authorList>
            <person name="Goeker M."/>
        </authorList>
    </citation>
    <scope>NUCLEOTIDE SEQUENCE [LARGE SCALE GENOMIC DNA]</scope>
    <source>
        <strain evidence="2 3">RP-AC37</strain>
    </source>
</reference>
<keyword evidence="1" id="KW-0812">Transmembrane</keyword>
<keyword evidence="3" id="KW-1185">Reference proteome</keyword>
<dbReference type="InParanoid" id="A0A420XNF6"/>
<comment type="caution">
    <text evidence="2">The sequence shown here is derived from an EMBL/GenBank/DDBJ whole genome shotgun (WGS) entry which is preliminary data.</text>
</comment>
<protein>
    <submittedName>
        <fullName evidence="2">Uncharacterized protein</fullName>
    </submittedName>
</protein>